<dbReference type="RefSeq" id="XP_009042990.1">
    <property type="nucleotide sequence ID" value="XM_009044742.1"/>
</dbReference>
<dbReference type="OMA" id="RLVFKPW"/>
<dbReference type="Gene3D" id="2.60.120.470">
    <property type="entry name" value="PITH domain"/>
    <property type="match status" value="1"/>
</dbReference>
<dbReference type="EMBL" id="GL833120">
    <property type="protein sequence ID" value="EGB12753.1"/>
    <property type="molecule type" value="Genomic_DNA"/>
</dbReference>
<feature type="domain" description="PITH" evidence="2">
    <location>
        <begin position="15"/>
        <end position="191"/>
    </location>
</feature>
<dbReference type="GeneID" id="20219121"/>
<dbReference type="PROSITE" id="PS51532">
    <property type="entry name" value="PITH"/>
    <property type="match status" value="1"/>
</dbReference>
<evidence type="ECO:0000259" key="2">
    <source>
        <dbReference type="PROSITE" id="PS51532"/>
    </source>
</evidence>
<organism evidence="5">
    <name type="scientific">Aureococcus anophagefferens</name>
    <name type="common">Harmful bloom alga</name>
    <dbReference type="NCBI Taxonomy" id="44056"/>
    <lineage>
        <taxon>Eukaryota</taxon>
        <taxon>Sar</taxon>
        <taxon>Stramenopiles</taxon>
        <taxon>Ochrophyta</taxon>
        <taxon>Pelagophyceae</taxon>
        <taxon>Pelagomonadales</taxon>
        <taxon>Pelagomonadaceae</taxon>
        <taxon>Aureococcus</taxon>
    </lineage>
</organism>
<dbReference type="KEGG" id="aaf:AURANDRAFT_19377"/>
<proteinExistence type="inferred from homology"/>
<dbReference type="EMBL" id="GL833626">
    <property type="protein sequence ID" value="EGB02310.1"/>
    <property type="molecule type" value="Genomic_DNA"/>
</dbReference>
<evidence type="ECO:0000313" key="5">
    <source>
        <dbReference type="Proteomes" id="UP000002729"/>
    </source>
</evidence>
<dbReference type="KEGG" id="aaf:AURANDRAFT_35373"/>
<dbReference type="InterPro" id="IPR010400">
    <property type="entry name" value="PITH_dom"/>
</dbReference>
<dbReference type="Pfam" id="PF06201">
    <property type="entry name" value="PITH"/>
    <property type="match status" value="1"/>
</dbReference>
<dbReference type="eggNOG" id="KOG1730">
    <property type="taxonomic scope" value="Eukaryota"/>
</dbReference>
<dbReference type="GO" id="GO:0005737">
    <property type="term" value="C:cytoplasm"/>
    <property type="evidence" value="ECO:0007669"/>
    <property type="project" value="UniProtKB-ARBA"/>
</dbReference>
<dbReference type="RefSeq" id="XP_009032401.1">
    <property type="nucleotide sequence ID" value="XM_009034153.1"/>
</dbReference>
<dbReference type="InParanoid" id="F0XWD7"/>
<accession>F0XWD7</accession>
<reference evidence="4 5" key="1">
    <citation type="journal article" date="2011" name="Proc. Natl. Acad. Sci. U.S.A.">
        <title>Niche of harmful alga Aureococcus anophagefferens revealed through ecogenomics.</title>
        <authorList>
            <person name="Gobler C.J."/>
            <person name="Berry D.L."/>
            <person name="Dyhrman S.T."/>
            <person name="Wilhelm S.W."/>
            <person name="Salamov A."/>
            <person name="Lobanov A.V."/>
            <person name="Zhang Y."/>
            <person name="Collier J.L."/>
            <person name="Wurch L.L."/>
            <person name="Kustka A.B."/>
            <person name="Dill B.D."/>
            <person name="Shah M."/>
            <person name="VerBerkmoes N.C."/>
            <person name="Kuo A."/>
            <person name="Terry A."/>
            <person name="Pangilinan J."/>
            <person name="Lindquist E.A."/>
            <person name="Lucas S."/>
            <person name="Paulsen I.T."/>
            <person name="Hattenrath-Lehmann T.K."/>
            <person name="Talmage S.C."/>
            <person name="Walker E.A."/>
            <person name="Koch F."/>
            <person name="Burson A.M."/>
            <person name="Marcoval M.A."/>
            <person name="Tang Y.Z."/>
            <person name="Lecleir G.R."/>
            <person name="Coyne K.J."/>
            <person name="Berg G.M."/>
            <person name="Bertrand E.M."/>
            <person name="Saito M.A."/>
            <person name="Gladyshev V.N."/>
            <person name="Grigoriev I.V."/>
        </authorList>
    </citation>
    <scope>NUCLEOTIDE SEQUENCE [LARGE SCALE GENOMIC DNA]</scope>
    <source>
        <strain evidence="5">CCMP 1984</strain>
        <strain evidence="4">CCMP1984</strain>
    </source>
</reference>
<dbReference type="FunCoup" id="F0XWD7">
    <property type="interactions" value="453"/>
</dbReference>
<comment type="similarity">
    <text evidence="1">Belongs to the PITHD1 family.</text>
</comment>
<keyword evidence="5" id="KW-1185">Reference proteome</keyword>
<dbReference type="Proteomes" id="UP000002729">
    <property type="component" value="Unassembled WGS sequence"/>
</dbReference>
<evidence type="ECO:0000313" key="4">
    <source>
        <dbReference type="EMBL" id="EGB12753.1"/>
    </source>
</evidence>
<gene>
    <name evidence="4" type="ORF">AURANDRAFT_19377</name>
    <name evidence="3" type="ORF">AURANDRAFT_35373</name>
</gene>
<dbReference type="GeneID" id="20221595"/>
<evidence type="ECO:0000313" key="3">
    <source>
        <dbReference type="EMBL" id="EGB02310.1"/>
    </source>
</evidence>
<protein>
    <recommendedName>
        <fullName evidence="2">PITH domain-containing protein</fullName>
    </recommendedName>
</protein>
<dbReference type="AlphaFoldDB" id="F0XWD7"/>
<dbReference type="OrthoDB" id="2635at2759"/>
<evidence type="ECO:0000256" key="1">
    <source>
        <dbReference type="ARBA" id="ARBA00025788"/>
    </source>
</evidence>
<dbReference type="PANTHER" id="PTHR12175">
    <property type="entry name" value="AD039 HT014 THIOREDOXIN FAMILY TRP26"/>
    <property type="match status" value="1"/>
</dbReference>
<dbReference type="SUPFAM" id="SSF49785">
    <property type="entry name" value="Galactose-binding domain-like"/>
    <property type="match status" value="1"/>
</dbReference>
<dbReference type="PANTHER" id="PTHR12175:SF1">
    <property type="entry name" value="PITH DOMAIN-CONTAINING PROTEIN 1"/>
    <property type="match status" value="1"/>
</dbReference>
<dbReference type="InterPro" id="IPR045099">
    <property type="entry name" value="PITH1-like"/>
</dbReference>
<name>F0XWD7_AURAN</name>
<dbReference type="InterPro" id="IPR037047">
    <property type="entry name" value="PITH_dom_sf"/>
</dbReference>
<sequence length="207" mass="22229">MGRGGHGGAGGGAGHSHSVEYPDDSWNLYQHVDRAEALNAQDGADAARVLRPFVRRLDTDGSFASDGDEELLVKVTFLAPVALRRLMVIGSGDPESHPSHVKVYVNRENLDFQSLEDIRPAFESALPPNAPGEAYVNLHPPHAFASVTNVALFFDANHGGADETALQYVGMQGDHSHDKREAVNATYELLCQHGTTATADVQMQAGM</sequence>
<dbReference type="InterPro" id="IPR008979">
    <property type="entry name" value="Galactose-bd-like_sf"/>
</dbReference>